<dbReference type="AlphaFoldDB" id="A0A2C9JQH2"/>
<dbReference type="InterPro" id="IPR037624">
    <property type="entry name" value="Nup133-like"/>
</dbReference>
<keyword evidence="8" id="KW-0175">Coiled coil</keyword>
<keyword evidence="5" id="KW-0653">Protein transport</keyword>
<feature type="coiled-coil region" evidence="8">
    <location>
        <begin position="954"/>
        <end position="981"/>
    </location>
</feature>
<feature type="compositionally biased region" description="Low complexity" evidence="9">
    <location>
        <begin position="11"/>
        <end position="24"/>
    </location>
</feature>
<evidence type="ECO:0000256" key="9">
    <source>
        <dbReference type="SAM" id="MobiDB-lite"/>
    </source>
</evidence>
<dbReference type="InterPro" id="IPR015943">
    <property type="entry name" value="WD40/YVTN_repeat-like_dom_sf"/>
</dbReference>
<organism evidence="12 13">
    <name type="scientific">Biomphalaria glabrata</name>
    <name type="common">Bloodfluke planorb</name>
    <name type="synonym">Freshwater snail</name>
    <dbReference type="NCBI Taxonomy" id="6526"/>
    <lineage>
        <taxon>Eukaryota</taxon>
        <taxon>Metazoa</taxon>
        <taxon>Spiralia</taxon>
        <taxon>Lophotrochozoa</taxon>
        <taxon>Mollusca</taxon>
        <taxon>Gastropoda</taxon>
        <taxon>Heterobranchia</taxon>
        <taxon>Euthyneura</taxon>
        <taxon>Panpulmonata</taxon>
        <taxon>Hygrophila</taxon>
        <taxon>Lymnaeoidea</taxon>
        <taxon>Planorbidae</taxon>
        <taxon>Biomphalaria</taxon>
    </lineage>
</organism>
<feature type="domain" description="Nucleoporin Nup133/Nup155-like C-terminal" evidence="10">
    <location>
        <begin position="806"/>
        <end position="1000"/>
    </location>
</feature>
<dbReference type="Pfam" id="PF08801">
    <property type="entry name" value="Nucleoporin_N"/>
    <property type="match status" value="1"/>
</dbReference>
<evidence type="ECO:0000256" key="2">
    <source>
        <dbReference type="ARBA" id="ARBA00005569"/>
    </source>
</evidence>
<keyword evidence="6" id="KW-0811">Translocation</keyword>
<evidence type="ECO:0000256" key="7">
    <source>
        <dbReference type="ARBA" id="ARBA00023242"/>
    </source>
</evidence>
<dbReference type="Gene3D" id="1.25.40.700">
    <property type="match status" value="1"/>
</dbReference>
<evidence type="ECO:0000256" key="6">
    <source>
        <dbReference type="ARBA" id="ARBA00023010"/>
    </source>
</evidence>
<proteinExistence type="inferred from homology"/>
<dbReference type="STRING" id="6526.A0A2C9JQH2"/>
<evidence type="ECO:0000259" key="11">
    <source>
        <dbReference type="Pfam" id="PF08801"/>
    </source>
</evidence>
<evidence type="ECO:0000256" key="3">
    <source>
        <dbReference type="ARBA" id="ARBA00022448"/>
    </source>
</evidence>
<keyword evidence="4" id="KW-0509">mRNA transport</keyword>
<dbReference type="PANTHER" id="PTHR13405">
    <property type="entry name" value="NUCLEAR PORE COMPLEX PROTEIN NUP133"/>
    <property type="match status" value="1"/>
</dbReference>
<evidence type="ECO:0000256" key="1">
    <source>
        <dbReference type="ARBA" id="ARBA00004259"/>
    </source>
</evidence>
<dbReference type="Pfam" id="PF03177">
    <property type="entry name" value="Nucleoporin_C"/>
    <property type="match status" value="1"/>
</dbReference>
<evidence type="ECO:0000313" key="13">
    <source>
        <dbReference type="Proteomes" id="UP000076420"/>
    </source>
</evidence>
<evidence type="ECO:0000256" key="5">
    <source>
        <dbReference type="ARBA" id="ARBA00022927"/>
    </source>
</evidence>
<dbReference type="GO" id="GO:0016973">
    <property type="term" value="P:poly(A)+ mRNA export from nucleus"/>
    <property type="evidence" value="ECO:0007669"/>
    <property type="project" value="TreeGrafter"/>
</dbReference>
<comment type="subcellular location">
    <subcellularLocation>
        <location evidence="1">Nucleus envelope</location>
    </subcellularLocation>
</comment>
<protein>
    <recommendedName>
        <fullName evidence="14">Nucleoporin Nup133/Nup155-like C-terminal domain-containing protein</fullName>
    </recommendedName>
</protein>
<feature type="domain" description="Nucleoporin Nup133/Nup155-like N-terminal" evidence="11">
    <location>
        <begin position="59"/>
        <end position="414"/>
    </location>
</feature>
<gene>
    <name evidence="12" type="primary">106063734</name>
</gene>
<dbReference type="OrthoDB" id="103454at2759"/>
<name>A0A2C9JQH2_BIOGL</name>
<dbReference type="GO" id="GO:0017056">
    <property type="term" value="F:structural constituent of nuclear pore"/>
    <property type="evidence" value="ECO:0007669"/>
    <property type="project" value="InterPro"/>
</dbReference>
<dbReference type="Proteomes" id="UP000076420">
    <property type="component" value="Unassembled WGS sequence"/>
</dbReference>
<dbReference type="VEuPathDB" id="VectorBase:BGLAX_037248"/>
<dbReference type="Gene3D" id="2.130.10.10">
    <property type="entry name" value="YVTN repeat-like/Quinoprotein amine dehydrogenase"/>
    <property type="match status" value="1"/>
</dbReference>
<dbReference type="PANTHER" id="PTHR13405:SF11">
    <property type="entry name" value="NUCLEAR PORE COMPLEX PROTEIN NUP133"/>
    <property type="match status" value="1"/>
</dbReference>
<dbReference type="EnsemblMetazoa" id="BGLB006377-RB">
    <property type="protein sequence ID" value="BGLB006377-PB"/>
    <property type="gene ID" value="BGLB006377"/>
</dbReference>
<feature type="region of interest" description="Disordered" evidence="9">
    <location>
        <begin position="1"/>
        <end position="38"/>
    </location>
</feature>
<keyword evidence="3" id="KW-0813">Transport</keyword>
<dbReference type="Gene3D" id="1.20.58.1380">
    <property type="match status" value="1"/>
</dbReference>
<evidence type="ECO:0000256" key="4">
    <source>
        <dbReference type="ARBA" id="ARBA00022816"/>
    </source>
</evidence>
<dbReference type="SUPFAM" id="SSF117289">
    <property type="entry name" value="Nucleoporin domain"/>
    <property type="match status" value="1"/>
</dbReference>
<comment type="similarity">
    <text evidence="2">Belongs to the nucleoporin Nup133 family.</text>
</comment>
<sequence>MFSPRTPMGMAAAPSPFYSPSSSRLSRRNPKPKNQSTLSIQSFHGTQILDETSLHKIEPYGLPLPVLITEALTLSDRSTTEITARIDPSGWAWLVGARKLFVWRYRPFNNSKNVQCKELTLPPSDLAHSADRVCIIPNENQPAACVAVSPEGVVRYWPNIAFESNIAEISAELRGEECARVINFQPHGCLLATTTSSLWLLVPAAGQASLQCKPLKASQGLFSGISRRMSSFIFGSSQIQTNGIPLQAILAAPYVDNEDDNAEEIRAFYVLSGNSLCKWQIPGIGCEKLLYQLDAERMFRDALAKKLWGQDAIHLTQLKTWLIDLQLTRDCIVMLAAGVNMEADQKVYYALAFLDTSDEARSLNINNLVVLDYTQKYSEEMEDQISSYKLLFVSTEKANTAFIFNSSTILMLSSNLALDKMDLKTTGDVLLGAGCVNSVAVFFSNAYGFFSVSPPKIESSILDESTSNLSLASRTEFTTFMMAGSKVNELIESNDNKLKLKGAFIASLSNDQDQIEATVSEILETTHPKSGIQTSELDTIVAGVSQDLIDDYPNADPRWAESDKQDSTGSTASVILIQQLKDKQKAHDLFVAFLKRFGLWNQMNLVGVRNSVMPTRLLLCEHVEKLEAAIALREAHSKYCKILDLCIQKAVQLRQVAIPSTLTAQDLFYREVSSIHEIAQQLIKYESEFVSSDHPSQNVVNTILAVNALLEGMLYCALKYRQDHCDMYAGNTTDLPEFIPWTATPAMRKIIKDQIGLILEKGLPEAREVDVQGTMYQNIVGLADIFLDGYASQLKSLELQENKTEEYSQLEREFDRERQKLILPLLEHKQFDRAASLAEKFADFEILVRICDMTDNQDRLQRYRSQFAEKGFSQFLYNWYLKEGKRGHLLSKSLADGDELSAFLNSDNVQYLSWLHEIRRGNFEAAHSSLVALAKVEKNFLAKKKTLLSLSKLAALASEDEDNLQENIEAIDEELALVLHQEVVPPEVFHNLGMDPDNMRVMSPEELIQLYVSEHNSNASELDVKKALDLLHHVDQNDESYEQLKSHIWCRAILMDSWDETDVTDPIEVNKDKIFFRTLDLVYLDGELDLFKPDLETLLSSSELGHLKRQPNFVFLMRAGYEHIENALQ</sequence>
<evidence type="ECO:0000256" key="8">
    <source>
        <dbReference type="SAM" id="Coils"/>
    </source>
</evidence>
<dbReference type="VEuPathDB" id="VectorBase:BGLB006377"/>
<dbReference type="GO" id="GO:0000972">
    <property type="term" value="P:transcription-dependent tethering of RNA polymerase II gene DNA at nuclear periphery"/>
    <property type="evidence" value="ECO:0007669"/>
    <property type="project" value="TreeGrafter"/>
</dbReference>
<keyword evidence="7" id="KW-0539">Nucleus</keyword>
<dbReference type="GO" id="GO:0006606">
    <property type="term" value="P:protein import into nucleus"/>
    <property type="evidence" value="ECO:0007669"/>
    <property type="project" value="TreeGrafter"/>
</dbReference>
<dbReference type="InterPro" id="IPR007187">
    <property type="entry name" value="Nucleoporin_Nup133/Nup155_C"/>
</dbReference>
<evidence type="ECO:0008006" key="14">
    <source>
        <dbReference type="Google" id="ProtNLM"/>
    </source>
</evidence>
<dbReference type="GO" id="GO:0031080">
    <property type="term" value="C:nuclear pore outer ring"/>
    <property type="evidence" value="ECO:0007669"/>
    <property type="project" value="TreeGrafter"/>
</dbReference>
<dbReference type="InterPro" id="IPR014908">
    <property type="entry name" value="Nucleoporin_Nup133/Nup155_N"/>
</dbReference>
<accession>A0A2C9JQH2</accession>
<dbReference type="KEGG" id="bgt:106063734"/>
<reference evidence="12" key="1">
    <citation type="submission" date="2020-05" db="UniProtKB">
        <authorList>
            <consortium name="EnsemblMetazoa"/>
        </authorList>
    </citation>
    <scope>IDENTIFICATION</scope>
    <source>
        <strain evidence="12">BB02</strain>
    </source>
</reference>
<evidence type="ECO:0000259" key="10">
    <source>
        <dbReference type="Pfam" id="PF03177"/>
    </source>
</evidence>
<evidence type="ECO:0000313" key="12">
    <source>
        <dbReference type="EnsemblMetazoa" id="BGLB006377-PB"/>
    </source>
</evidence>